<dbReference type="AlphaFoldDB" id="A0AAE4Y870"/>
<feature type="chain" id="PRO_5042065564" evidence="2">
    <location>
        <begin position="23"/>
        <end position="249"/>
    </location>
</feature>
<feature type="signal peptide" evidence="2">
    <location>
        <begin position="1"/>
        <end position="22"/>
    </location>
</feature>
<reference evidence="3" key="1">
    <citation type="submission" date="2020-01" db="EMBL/GenBank/DDBJ databases">
        <authorList>
            <person name="Chen W.-M."/>
        </authorList>
    </citation>
    <scope>NUCLEOTIDE SEQUENCE</scope>
    <source>
        <strain evidence="3">CYK-10</strain>
    </source>
</reference>
<dbReference type="EMBL" id="JAABNR010000007">
    <property type="protein sequence ID" value="NBZ87721.1"/>
    <property type="molecule type" value="Genomic_DNA"/>
</dbReference>
<evidence type="ECO:0000313" key="4">
    <source>
        <dbReference type="Proteomes" id="UP001193501"/>
    </source>
</evidence>
<evidence type="ECO:0000313" key="3">
    <source>
        <dbReference type="EMBL" id="NBZ87721.1"/>
    </source>
</evidence>
<proteinExistence type="predicted"/>
<feature type="region of interest" description="Disordered" evidence="1">
    <location>
        <begin position="30"/>
        <end position="59"/>
    </location>
</feature>
<keyword evidence="2" id="KW-0732">Signal</keyword>
<accession>A0AAE4Y870</accession>
<comment type="caution">
    <text evidence="3">The sequence shown here is derived from an EMBL/GenBank/DDBJ whole genome shotgun (WGS) entry which is preliminary data.</text>
</comment>
<organism evidence="3 4">
    <name type="scientific">Stagnihabitans tardus</name>
    <dbReference type="NCBI Taxonomy" id="2699202"/>
    <lineage>
        <taxon>Bacteria</taxon>
        <taxon>Pseudomonadati</taxon>
        <taxon>Pseudomonadota</taxon>
        <taxon>Alphaproteobacteria</taxon>
        <taxon>Rhodobacterales</taxon>
        <taxon>Paracoccaceae</taxon>
        <taxon>Stagnihabitans</taxon>
    </lineage>
</organism>
<evidence type="ECO:0000256" key="1">
    <source>
        <dbReference type="SAM" id="MobiDB-lite"/>
    </source>
</evidence>
<name>A0AAE4Y870_9RHOB</name>
<keyword evidence="4" id="KW-1185">Reference proteome</keyword>
<gene>
    <name evidence="3" type="ORF">GV832_09035</name>
</gene>
<dbReference type="RefSeq" id="WP_168774533.1">
    <property type="nucleotide sequence ID" value="NZ_JAABNR010000007.1"/>
</dbReference>
<evidence type="ECO:0000256" key="2">
    <source>
        <dbReference type="SAM" id="SignalP"/>
    </source>
</evidence>
<protein>
    <submittedName>
        <fullName evidence="3">Uncharacterized protein</fullName>
    </submittedName>
</protein>
<sequence length="249" mass="26460">MTRVLFILTFLVGLALPGLTLAQSTGGGGSTGGSTGCQYQSCDSDPPAEPLPPGVPADARDITPAATKAIVDAVNESNRYCRDRYDPVYFIDCIARAYVRIGKTLPYRSGYGKARNALIEAGTKLHELAIANTDESRPAKVGPTSRRSPPERLRPVVRTPEVNAAAAGIIEGTQLVLLRSASGSDQRRVAYEQVANVVGSTVVLLRSGRRKKRRDGAGSKAENRRLPLAWLGLFASRRDAPPPAGPSPA</sequence>
<dbReference type="Proteomes" id="UP001193501">
    <property type="component" value="Unassembled WGS sequence"/>
</dbReference>